<evidence type="ECO:0000259" key="9">
    <source>
        <dbReference type="PROSITE" id="PS51755"/>
    </source>
</evidence>
<sequence>MGKFGKLVLVVAQGTALRAKIARLLQPAGYALELAADERRALDLAVHEDIDAAILVISSGLADLAFARRLSDRVPRLIVLAERSADLARLGRSLPGADAYLLQPLDEQKLLGRLAEMVASPGEDHAALAPAALRIEGCRFNLPGRTFLHADGREVALTRAEAALLVAFVRNPGRVLSRDQLSQAIAGHGEELYGRSIDMHVGRLRRKIEPYPKAPRFIITVSGAGYKFAAGPPTVDENRESPAAVESGEQMEAAPERARGSRINLPHSGSERRQLTVLSCELVGSMAPAIDVDPEDLAGVVHRFQDACASAITNMGGSVAAFTGHEVLALFGYPRAYEDDAERAAHAALDLAAKIDELVWTSGKPLQVRIGIATGLVVVADQGAVGEPSTVAPRLRNIAPAGSILVAASTRKLLGRAFICDDSNSYQLAGISEKVNACLVAGRRSIENRFSSTQGPRLTQFVGRQHELQQLLTLWDRAKANQGQVALLCGEAGIGKSRICEVFLERINAKPHSTIRYQCALHHANSPFFPIIDQIEHAAQIKRGDAPDVKLEKLEAALPESSAATPVDMRSLAALLSIPGELPAPGLTPQRQKDLTIAALIRHILGFARDRPLVIELADAHWADSSTLDIFSRIVASIKTAQVFVLISFRPEFFPQWLNEPHVTMLRLDRLGREQIEAMIFDVAGQRTLPSEMYAQIISKTDGVPLFVEELTKSVLESGLLEGAGDQLTAVGPLPPLAIPTTLLGSLTARLDRLGPVREIAQVGAAIGREFSYRLLAAVAPITGPPLHAALAQLAAPELIFARGEPPDSTYVFKHALVQDAAYGTLVRSKRQQLHGRIADALEEGFPETVETQPELLAHHLIQAGLTERAISYLRKAGQRTIERSANAEAIRHLTQALELLRSRPEGPARRRAALGLEVMFSQAMIAVYGYAARETAEVLLRAKDLIDDETDPAQKLAILYGIWAGHYVGGEVAKQTDAAGEFLKEAERHTDAAALSVAHRIMGTTYVTKGEFTAALPHLEQARALYDPQRRAPLQYQYGQDVGAAALCYLSWALWHLGSVDQASQIAADAVTRAEELSHPHTQAFTLCHARGMIDIFRRSSEDMRSYARSVVSLCQEHGLSHWMACGRILEGWATVNEGEIDRGIELLRAGVAAWREAGARLWLPLFLVLEAQACNKAGRNEAALGAIEQAIAISEQTGEYWCLAEILRIKAGLLSATERASDQVEILFAKSLEIARGQQARCWELRTACDLASFWQSKGRAIEARHLLQPIYAQFTEGFDSADLRHAKQILDSLDPTASQK</sequence>
<reference evidence="10 11" key="1">
    <citation type="submission" date="2016-11" db="EMBL/GenBank/DDBJ databases">
        <authorList>
            <person name="Jaros S."/>
            <person name="Januszkiewicz K."/>
            <person name="Wedrychowicz H."/>
        </authorList>
    </citation>
    <scope>NUCLEOTIDE SEQUENCE [LARGE SCALE GENOMIC DNA]</scope>
    <source>
        <strain evidence="10 11">GAS242</strain>
    </source>
</reference>
<dbReference type="SMART" id="SM00862">
    <property type="entry name" value="Trans_reg_C"/>
    <property type="match status" value="1"/>
</dbReference>
<dbReference type="InterPro" id="IPR001054">
    <property type="entry name" value="A/G_cyclase"/>
</dbReference>
<dbReference type="GO" id="GO:0006355">
    <property type="term" value="P:regulation of DNA-templated transcription"/>
    <property type="evidence" value="ECO:0007669"/>
    <property type="project" value="InterPro"/>
</dbReference>
<dbReference type="InterPro" id="IPR011006">
    <property type="entry name" value="CheY-like_superfamily"/>
</dbReference>
<dbReference type="InterPro" id="IPR001867">
    <property type="entry name" value="OmpR/PhoB-type_DNA-bd"/>
</dbReference>
<proteinExistence type="predicted"/>
<dbReference type="InterPro" id="IPR016032">
    <property type="entry name" value="Sig_transdc_resp-reg_C-effctor"/>
</dbReference>
<feature type="DNA-binding region" description="OmpR/PhoB-type" evidence="5">
    <location>
        <begin position="130"/>
        <end position="230"/>
    </location>
</feature>
<evidence type="ECO:0000256" key="2">
    <source>
        <dbReference type="ARBA" id="ARBA00022840"/>
    </source>
</evidence>
<dbReference type="Proteomes" id="UP000190675">
    <property type="component" value="Chromosome I"/>
</dbReference>
<dbReference type="Gene3D" id="3.30.70.1230">
    <property type="entry name" value="Nucleotide cyclase"/>
    <property type="match status" value="1"/>
</dbReference>
<dbReference type="RefSeq" id="WP_079566272.1">
    <property type="nucleotide sequence ID" value="NZ_LT670818.1"/>
</dbReference>
<dbReference type="Pfam" id="PF00486">
    <property type="entry name" value="Trans_reg_C"/>
    <property type="match status" value="1"/>
</dbReference>
<evidence type="ECO:0000313" key="10">
    <source>
        <dbReference type="EMBL" id="SHG45424.1"/>
    </source>
</evidence>
<dbReference type="GO" id="GO:0005524">
    <property type="term" value="F:ATP binding"/>
    <property type="evidence" value="ECO:0007669"/>
    <property type="project" value="UniProtKB-KW"/>
</dbReference>
<dbReference type="Gene3D" id="1.10.10.10">
    <property type="entry name" value="Winged helix-like DNA-binding domain superfamily/Winged helix DNA-binding domain"/>
    <property type="match status" value="1"/>
</dbReference>
<dbReference type="GO" id="GO:0003677">
    <property type="term" value="F:DNA binding"/>
    <property type="evidence" value="ECO:0007669"/>
    <property type="project" value="UniProtKB-UniRule"/>
</dbReference>
<gene>
    <name evidence="10" type="ORF">SAMN05444169_2550</name>
</gene>
<dbReference type="PROSITE" id="PS50125">
    <property type="entry name" value="GUANYLATE_CYCLASE_2"/>
    <property type="match status" value="1"/>
</dbReference>
<evidence type="ECO:0000256" key="4">
    <source>
        <dbReference type="PROSITE-ProRule" id="PRU00169"/>
    </source>
</evidence>
<dbReference type="InterPro" id="IPR011990">
    <property type="entry name" value="TPR-like_helical_dom_sf"/>
</dbReference>
<dbReference type="InterPro" id="IPR041664">
    <property type="entry name" value="AAA_16"/>
</dbReference>
<dbReference type="Gene3D" id="1.25.40.10">
    <property type="entry name" value="Tetratricopeptide repeat domain"/>
    <property type="match status" value="1"/>
</dbReference>
<dbReference type="GO" id="GO:0009190">
    <property type="term" value="P:cyclic nucleotide biosynthetic process"/>
    <property type="evidence" value="ECO:0007669"/>
    <property type="project" value="InterPro"/>
</dbReference>
<evidence type="ECO:0000256" key="1">
    <source>
        <dbReference type="ARBA" id="ARBA00022741"/>
    </source>
</evidence>
<evidence type="ECO:0000256" key="6">
    <source>
        <dbReference type="SAM" id="MobiDB-lite"/>
    </source>
</evidence>
<feature type="region of interest" description="Disordered" evidence="6">
    <location>
        <begin position="232"/>
        <end position="266"/>
    </location>
</feature>
<dbReference type="Pfam" id="PF13191">
    <property type="entry name" value="AAA_16"/>
    <property type="match status" value="1"/>
</dbReference>
<dbReference type="CDD" id="cd07302">
    <property type="entry name" value="CHD"/>
    <property type="match status" value="1"/>
</dbReference>
<dbReference type="InterPro" id="IPR029787">
    <property type="entry name" value="Nucleotide_cyclase"/>
</dbReference>
<name>A0A1M5JY12_9BRAD</name>
<dbReference type="SUPFAM" id="SSF48452">
    <property type="entry name" value="TPR-like"/>
    <property type="match status" value="1"/>
</dbReference>
<keyword evidence="3 5" id="KW-0238">DNA-binding</keyword>
<feature type="domain" description="OmpR/PhoB-type" evidence="9">
    <location>
        <begin position="130"/>
        <end position="230"/>
    </location>
</feature>
<dbReference type="GO" id="GO:0004016">
    <property type="term" value="F:adenylate cyclase activity"/>
    <property type="evidence" value="ECO:0007669"/>
    <property type="project" value="TreeGrafter"/>
</dbReference>
<dbReference type="InterPro" id="IPR036388">
    <property type="entry name" value="WH-like_DNA-bd_sf"/>
</dbReference>
<dbReference type="InterPro" id="IPR001789">
    <property type="entry name" value="Sig_transdc_resp-reg_receiver"/>
</dbReference>
<dbReference type="SUPFAM" id="SSF55073">
    <property type="entry name" value="Nucleotide cyclase"/>
    <property type="match status" value="1"/>
</dbReference>
<accession>A0A1M5JY12</accession>
<keyword evidence="1" id="KW-0547">Nucleotide-binding</keyword>
<dbReference type="SUPFAM" id="SSF52172">
    <property type="entry name" value="CheY-like"/>
    <property type="match status" value="1"/>
</dbReference>
<feature type="domain" description="Guanylate cyclase" evidence="8">
    <location>
        <begin position="276"/>
        <end position="396"/>
    </location>
</feature>
<dbReference type="InterPro" id="IPR027417">
    <property type="entry name" value="P-loop_NTPase"/>
</dbReference>
<dbReference type="CDD" id="cd00383">
    <property type="entry name" value="trans_reg_C"/>
    <property type="match status" value="1"/>
</dbReference>
<feature type="domain" description="Response regulatory" evidence="7">
    <location>
        <begin position="7"/>
        <end position="118"/>
    </location>
</feature>
<dbReference type="PROSITE" id="PS51755">
    <property type="entry name" value="OMPR_PHOB"/>
    <property type="match status" value="1"/>
</dbReference>
<organism evidence="10 11">
    <name type="scientific">Bradyrhizobium erythrophlei</name>
    <dbReference type="NCBI Taxonomy" id="1437360"/>
    <lineage>
        <taxon>Bacteria</taxon>
        <taxon>Pseudomonadati</taxon>
        <taxon>Pseudomonadota</taxon>
        <taxon>Alphaproteobacteria</taxon>
        <taxon>Hyphomicrobiales</taxon>
        <taxon>Nitrobacteraceae</taxon>
        <taxon>Bradyrhizobium</taxon>
    </lineage>
</organism>
<dbReference type="SUPFAM" id="SSF52540">
    <property type="entry name" value="P-loop containing nucleoside triphosphate hydrolases"/>
    <property type="match status" value="1"/>
</dbReference>
<keyword evidence="2" id="KW-0067">ATP-binding</keyword>
<evidence type="ECO:0000313" key="11">
    <source>
        <dbReference type="Proteomes" id="UP000190675"/>
    </source>
</evidence>
<protein>
    <submittedName>
        <fullName evidence="10">Adenylate and Guanylate cyclase catalytic domain-containing protein</fullName>
    </submittedName>
</protein>
<dbReference type="Gene3D" id="3.40.50.300">
    <property type="entry name" value="P-loop containing nucleotide triphosphate hydrolases"/>
    <property type="match status" value="1"/>
</dbReference>
<dbReference type="SUPFAM" id="SSF46894">
    <property type="entry name" value="C-terminal effector domain of the bipartite response regulators"/>
    <property type="match status" value="1"/>
</dbReference>
<dbReference type="PANTHER" id="PTHR16305">
    <property type="entry name" value="TESTICULAR SOLUBLE ADENYLYL CYCLASE"/>
    <property type="match status" value="1"/>
</dbReference>
<dbReference type="EMBL" id="LT670818">
    <property type="protein sequence ID" value="SHG45424.1"/>
    <property type="molecule type" value="Genomic_DNA"/>
</dbReference>
<comment type="caution">
    <text evidence="4">Lacks conserved residue(s) required for the propagation of feature annotation.</text>
</comment>
<dbReference type="GO" id="GO:0005737">
    <property type="term" value="C:cytoplasm"/>
    <property type="evidence" value="ECO:0007669"/>
    <property type="project" value="TreeGrafter"/>
</dbReference>
<evidence type="ECO:0000256" key="3">
    <source>
        <dbReference type="ARBA" id="ARBA00023125"/>
    </source>
</evidence>
<evidence type="ECO:0000259" key="7">
    <source>
        <dbReference type="PROSITE" id="PS50110"/>
    </source>
</evidence>
<dbReference type="PANTHER" id="PTHR16305:SF28">
    <property type="entry name" value="GUANYLATE CYCLASE DOMAIN-CONTAINING PROTEIN"/>
    <property type="match status" value="1"/>
</dbReference>
<dbReference type="OrthoDB" id="341967at2"/>
<dbReference type="PROSITE" id="PS50110">
    <property type="entry name" value="RESPONSE_REGULATORY"/>
    <property type="match status" value="1"/>
</dbReference>
<dbReference type="Gene3D" id="3.40.50.2300">
    <property type="match status" value="1"/>
</dbReference>
<evidence type="ECO:0000256" key="5">
    <source>
        <dbReference type="PROSITE-ProRule" id="PRU01091"/>
    </source>
</evidence>
<dbReference type="Pfam" id="PF00211">
    <property type="entry name" value="Guanylate_cyc"/>
    <property type="match status" value="1"/>
</dbReference>
<dbReference type="GO" id="GO:0000160">
    <property type="term" value="P:phosphorelay signal transduction system"/>
    <property type="evidence" value="ECO:0007669"/>
    <property type="project" value="InterPro"/>
</dbReference>
<evidence type="ECO:0000259" key="8">
    <source>
        <dbReference type="PROSITE" id="PS50125"/>
    </source>
</evidence>